<keyword evidence="1" id="KW-0812">Transmembrane</keyword>
<sequence length="55" mass="6023">MTARPFALIELLLAHSVPLVIIGGHVSLRLLRKMKQASGRGKDLMDLENLPTEAT</sequence>
<proteinExistence type="predicted"/>
<reference evidence="2 3" key="1">
    <citation type="submission" date="2019-03" db="EMBL/GenBank/DDBJ databases">
        <title>Deep-cultivation of Planctomycetes and their phenomic and genomic characterization uncovers novel biology.</title>
        <authorList>
            <person name="Wiegand S."/>
            <person name="Jogler M."/>
            <person name="Boedeker C."/>
            <person name="Pinto D."/>
            <person name="Vollmers J."/>
            <person name="Rivas-Marin E."/>
            <person name="Kohn T."/>
            <person name="Peeters S.H."/>
            <person name="Heuer A."/>
            <person name="Rast P."/>
            <person name="Oberbeckmann S."/>
            <person name="Bunk B."/>
            <person name="Jeske O."/>
            <person name="Meyerdierks A."/>
            <person name="Storesund J.E."/>
            <person name="Kallscheuer N."/>
            <person name="Luecker S."/>
            <person name="Lage O.M."/>
            <person name="Pohl T."/>
            <person name="Merkel B.J."/>
            <person name="Hornburger P."/>
            <person name="Mueller R.-W."/>
            <person name="Bruemmer F."/>
            <person name="Labrenz M."/>
            <person name="Spormann A.M."/>
            <person name="Op den Camp H."/>
            <person name="Overmann J."/>
            <person name="Amann R."/>
            <person name="Jetten M.S.M."/>
            <person name="Mascher T."/>
            <person name="Medema M.H."/>
            <person name="Devos D.P."/>
            <person name="Kaster A.-K."/>
            <person name="Ovreas L."/>
            <person name="Rohde M."/>
            <person name="Galperin M.Y."/>
            <person name="Jogler C."/>
        </authorList>
    </citation>
    <scope>NUCLEOTIDE SEQUENCE [LARGE SCALE GENOMIC DNA]</scope>
    <source>
        <strain evidence="2 3">Enr13</strain>
    </source>
</reference>
<name>A0A518HHK5_9BACT</name>
<dbReference type="EMBL" id="CP037423">
    <property type="protein sequence ID" value="QDV40307.1"/>
    <property type="molecule type" value="Genomic_DNA"/>
</dbReference>
<feature type="transmembrane region" description="Helical" evidence="1">
    <location>
        <begin position="6"/>
        <end position="31"/>
    </location>
</feature>
<gene>
    <name evidence="2" type="ORF">Enr13x_01130</name>
</gene>
<dbReference type="KEGG" id="snep:Enr13x_01130"/>
<accession>A0A518HHK5</accession>
<organism evidence="2 3">
    <name type="scientific">Stieleria neptunia</name>
    <dbReference type="NCBI Taxonomy" id="2527979"/>
    <lineage>
        <taxon>Bacteria</taxon>
        <taxon>Pseudomonadati</taxon>
        <taxon>Planctomycetota</taxon>
        <taxon>Planctomycetia</taxon>
        <taxon>Pirellulales</taxon>
        <taxon>Pirellulaceae</taxon>
        <taxon>Stieleria</taxon>
    </lineage>
</organism>
<evidence type="ECO:0000313" key="2">
    <source>
        <dbReference type="EMBL" id="QDV40307.1"/>
    </source>
</evidence>
<keyword evidence="1" id="KW-1133">Transmembrane helix</keyword>
<dbReference type="Proteomes" id="UP000319004">
    <property type="component" value="Chromosome"/>
</dbReference>
<evidence type="ECO:0000256" key="1">
    <source>
        <dbReference type="SAM" id="Phobius"/>
    </source>
</evidence>
<keyword evidence="1" id="KW-0472">Membrane</keyword>
<protein>
    <submittedName>
        <fullName evidence="2">Uncharacterized protein</fullName>
    </submittedName>
</protein>
<keyword evidence="3" id="KW-1185">Reference proteome</keyword>
<dbReference type="RefSeq" id="WP_197455675.1">
    <property type="nucleotide sequence ID" value="NZ_CP037423.1"/>
</dbReference>
<evidence type="ECO:0000313" key="3">
    <source>
        <dbReference type="Proteomes" id="UP000319004"/>
    </source>
</evidence>
<dbReference type="AlphaFoldDB" id="A0A518HHK5"/>